<reference evidence="4" key="1">
    <citation type="journal article" date="2014" name="Int. J. Syst. Evol. Microbiol.">
        <title>Complete genome sequence of Corynebacterium casei LMG S-19264T (=DSM 44701T), isolated from a smear-ripened cheese.</title>
        <authorList>
            <consortium name="US DOE Joint Genome Institute (JGI-PGF)"/>
            <person name="Walter F."/>
            <person name="Albersmeier A."/>
            <person name="Kalinowski J."/>
            <person name="Ruckert C."/>
        </authorList>
    </citation>
    <scope>NUCLEOTIDE SEQUENCE</scope>
    <source>
        <strain evidence="4">CGMCC 1.14988</strain>
    </source>
</reference>
<dbReference type="PANTHER" id="PTHR10458">
    <property type="entry name" value="PEPTIDE DEFORMYLASE"/>
    <property type="match status" value="1"/>
</dbReference>
<dbReference type="CDD" id="cd00487">
    <property type="entry name" value="Pep_deformylase"/>
    <property type="match status" value="1"/>
</dbReference>
<name>A0A8J3ESH7_9ACTN</name>
<dbReference type="NCBIfam" id="TIGR00079">
    <property type="entry name" value="pept_deformyl"/>
    <property type="match status" value="1"/>
</dbReference>
<organism evidence="4 5">
    <name type="scientific">Egicoccus halophilus</name>
    <dbReference type="NCBI Taxonomy" id="1670830"/>
    <lineage>
        <taxon>Bacteria</taxon>
        <taxon>Bacillati</taxon>
        <taxon>Actinomycetota</taxon>
        <taxon>Nitriliruptoria</taxon>
        <taxon>Egicoccales</taxon>
        <taxon>Egicoccaceae</taxon>
        <taxon>Egicoccus</taxon>
    </lineage>
</organism>
<dbReference type="InterPro" id="IPR023635">
    <property type="entry name" value="Peptide_deformylase"/>
</dbReference>
<comment type="catalytic activity">
    <reaction evidence="2">
        <text>N-terminal N-formyl-L-methionyl-[peptide] + H2O = N-terminal L-methionyl-[peptide] + formate</text>
        <dbReference type="Rhea" id="RHEA:24420"/>
        <dbReference type="Rhea" id="RHEA-COMP:10639"/>
        <dbReference type="Rhea" id="RHEA-COMP:10640"/>
        <dbReference type="ChEBI" id="CHEBI:15377"/>
        <dbReference type="ChEBI" id="CHEBI:15740"/>
        <dbReference type="ChEBI" id="CHEBI:49298"/>
        <dbReference type="ChEBI" id="CHEBI:64731"/>
        <dbReference type="EC" id="3.5.1.88"/>
    </reaction>
</comment>
<dbReference type="AlphaFoldDB" id="A0A8J3ESH7"/>
<feature type="binding site" evidence="2">
    <location>
        <position position="95"/>
    </location>
    <ligand>
        <name>Fe cation</name>
        <dbReference type="ChEBI" id="CHEBI:24875"/>
    </ligand>
</feature>
<proteinExistence type="inferred from homology"/>
<keyword evidence="2" id="KW-0648">Protein biosynthesis</keyword>
<dbReference type="EMBL" id="BMHA01000008">
    <property type="protein sequence ID" value="GGI07452.1"/>
    <property type="molecule type" value="Genomic_DNA"/>
</dbReference>
<evidence type="ECO:0000256" key="2">
    <source>
        <dbReference type="HAMAP-Rule" id="MF_00163"/>
    </source>
</evidence>
<comment type="caution">
    <text evidence="4">The sequence shown here is derived from an EMBL/GenBank/DDBJ whole genome shotgun (WGS) entry which is preliminary data.</text>
</comment>
<gene>
    <name evidence="2 4" type="primary">def</name>
    <name evidence="4" type="ORF">GCM10011354_24160</name>
</gene>
<dbReference type="EC" id="3.5.1.88" evidence="2"/>
<dbReference type="GO" id="GO:0006412">
    <property type="term" value="P:translation"/>
    <property type="evidence" value="ECO:0007669"/>
    <property type="project" value="UniProtKB-UniRule"/>
</dbReference>
<dbReference type="NCBIfam" id="NF001159">
    <property type="entry name" value="PRK00150.1-3"/>
    <property type="match status" value="1"/>
</dbReference>
<dbReference type="PANTHER" id="PTHR10458:SF22">
    <property type="entry name" value="PEPTIDE DEFORMYLASE"/>
    <property type="match status" value="1"/>
</dbReference>
<dbReference type="Pfam" id="PF01327">
    <property type="entry name" value="Pep_deformylase"/>
    <property type="match status" value="1"/>
</dbReference>
<evidence type="ECO:0000313" key="4">
    <source>
        <dbReference type="EMBL" id="GGI07452.1"/>
    </source>
</evidence>
<evidence type="ECO:0000256" key="1">
    <source>
        <dbReference type="ARBA" id="ARBA00010759"/>
    </source>
</evidence>
<comment type="cofactor">
    <cofactor evidence="2">
        <name>Fe(2+)</name>
        <dbReference type="ChEBI" id="CHEBI:29033"/>
    </cofactor>
    <text evidence="2">Binds 1 Fe(2+) ion.</text>
</comment>
<evidence type="ECO:0000256" key="3">
    <source>
        <dbReference type="SAM" id="MobiDB-lite"/>
    </source>
</evidence>
<feature type="binding site" evidence="2">
    <location>
        <position position="137"/>
    </location>
    <ligand>
        <name>Fe cation</name>
        <dbReference type="ChEBI" id="CHEBI:24875"/>
    </ligand>
</feature>
<reference evidence="4" key="2">
    <citation type="submission" date="2020-09" db="EMBL/GenBank/DDBJ databases">
        <authorList>
            <person name="Sun Q."/>
            <person name="Zhou Y."/>
        </authorList>
    </citation>
    <scope>NUCLEOTIDE SEQUENCE</scope>
    <source>
        <strain evidence="4">CGMCC 1.14988</strain>
    </source>
</reference>
<keyword evidence="5" id="KW-1185">Reference proteome</keyword>
<dbReference type="GO" id="GO:0046872">
    <property type="term" value="F:metal ion binding"/>
    <property type="evidence" value="ECO:0007669"/>
    <property type="project" value="UniProtKB-KW"/>
</dbReference>
<feature type="active site" evidence="2">
    <location>
        <position position="138"/>
    </location>
</feature>
<keyword evidence="2" id="KW-0378">Hydrolase</keyword>
<feature type="binding site" evidence="2">
    <location>
        <position position="141"/>
    </location>
    <ligand>
        <name>Fe cation</name>
        <dbReference type="ChEBI" id="CHEBI:24875"/>
    </ligand>
</feature>
<dbReference type="PIRSF" id="PIRSF004749">
    <property type="entry name" value="Pep_def"/>
    <property type="match status" value="1"/>
</dbReference>
<dbReference type="HAMAP" id="MF_00163">
    <property type="entry name" value="Pep_deformylase"/>
    <property type="match status" value="1"/>
</dbReference>
<dbReference type="RefSeq" id="WP_130649880.1">
    <property type="nucleotide sequence ID" value="NZ_BMHA01000008.1"/>
</dbReference>
<keyword evidence="2" id="KW-0408">Iron</keyword>
<dbReference type="GO" id="GO:0042586">
    <property type="term" value="F:peptide deformylase activity"/>
    <property type="evidence" value="ECO:0007669"/>
    <property type="project" value="UniProtKB-UniRule"/>
</dbReference>
<accession>A0A8J3ESH7</accession>
<evidence type="ECO:0000313" key="5">
    <source>
        <dbReference type="Proteomes" id="UP000650511"/>
    </source>
</evidence>
<sequence>MSTLEIRIFGDPVLRQRAHEVQDFDGRLARLADDMLDTMRAAEGVGLAANQVGVLKRLFTWEVAQEEGNPLGGAVVNPTLLDASEDDLEDADEGCLSFPGLFYPVQRPLRVEVGYRDLVGEEQKVQLEGYFARIWLHEMDHLNGILFVDHLAKHDKQEALKRIREYRLEQGLDDPTPPRPGGLLLGRRPR</sequence>
<dbReference type="OrthoDB" id="9804313at2"/>
<comment type="similarity">
    <text evidence="1 2">Belongs to the polypeptide deformylase family.</text>
</comment>
<feature type="compositionally biased region" description="Low complexity" evidence="3">
    <location>
        <begin position="181"/>
        <end position="190"/>
    </location>
</feature>
<dbReference type="Gene3D" id="3.90.45.10">
    <property type="entry name" value="Peptide deformylase"/>
    <property type="match status" value="1"/>
</dbReference>
<dbReference type="InterPro" id="IPR036821">
    <property type="entry name" value="Peptide_deformylase_sf"/>
</dbReference>
<dbReference type="PRINTS" id="PR01576">
    <property type="entry name" value="PDEFORMYLASE"/>
</dbReference>
<comment type="function">
    <text evidence="2">Removes the formyl group from the N-terminal Met of newly synthesized proteins. Requires at least a dipeptide for an efficient rate of reaction. N-terminal L-methionine is a prerequisite for activity but the enzyme has broad specificity at other positions.</text>
</comment>
<dbReference type="Proteomes" id="UP000650511">
    <property type="component" value="Unassembled WGS sequence"/>
</dbReference>
<protein>
    <recommendedName>
        <fullName evidence="2">Peptide deformylase</fullName>
        <shortName evidence="2">PDF</shortName>
        <ecNumber evidence="2">3.5.1.88</ecNumber>
    </recommendedName>
    <alternativeName>
        <fullName evidence="2">Polypeptide deformylase</fullName>
    </alternativeName>
</protein>
<dbReference type="SUPFAM" id="SSF56420">
    <property type="entry name" value="Peptide deformylase"/>
    <property type="match status" value="1"/>
</dbReference>
<feature type="region of interest" description="Disordered" evidence="3">
    <location>
        <begin position="170"/>
        <end position="190"/>
    </location>
</feature>
<keyword evidence="2" id="KW-0479">Metal-binding</keyword>